<evidence type="ECO:0000256" key="1">
    <source>
        <dbReference type="SAM" id="SignalP"/>
    </source>
</evidence>
<protein>
    <submittedName>
        <fullName evidence="2">Uncharacterized protein</fullName>
    </submittedName>
</protein>
<reference evidence="2 3" key="1">
    <citation type="submission" date="2019-11" db="EMBL/GenBank/DDBJ databases">
        <title>Whole genome sequence of Oryza granulata.</title>
        <authorList>
            <person name="Li W."/>
        </authorList>
    </citation>
    <scope>NUCLEOTIDE SEQUENCE [LARGE SCALE GENOMIC DNA]</scope>
    <source>
        <strain evidence="3">cv. Menghai</strain>
        <tissue evidence="2">Leaf</tissue>
    </source>
</reference>
<sequence length="82" mass="8154">MGVHAFTQLVVAHVAAFFIEVCGSALLQEVLGIGAAVEAPRGLKAHQQAALGIPAPPGMGLGPASFNDNSGASILPVAGMMC</sequence>
<keyword evidence="1" id="KW-0732">Signal</keyword>
<keyword evidence="3" id="KW-1185">Reference proteome</keyword>
<evidence type="ECO:0000313" key="2">
    <source>
        <dbReference type="EMBL" id="KAF0930940.1"/>
    </source>
</evidence>
<dbReference type="Proteomes" id="UP000479710">
    <property type="component" value="Unassembled WGS sequence"/>
</dbReference>
<proteinExistence type="predicted"/>
<dbReference type="AlphaFoldDB" id="A0A6G1F222"/>
<accession>A0A6G1F222</accession>
<feature type="chain" id="PRO_5026302991" evidence="1">
    <location>
        <begin position="25"/>
        <end position="82"/>
    </location>
</feature>
<name>A0A6G1F222_9ORYZ</name>
<dbReference type="EMBL" id="SPHZ02000002">
    <property type="protein sequence ID" value="KAF0930940.1"/>
    <property type="molecule type" value="Genomic_DNA"/>
</dbReference>
<comment type="caution">
    <text evidence="2">The sequence shown here is derived from an EMBL/GenBank/DDBJ whole genome shotgun (WGS) entry which is preliminary data.</text>
</comment>
<evidence type="ECO:0000313" key="3">
    <source>
        <dbReference type="Proteomes" id="UP000479710"/>
    </source>
</evidence>
<feature type="signal peptide" evidence="1">
    <location>
        <begin position="1"/>
        <end position="24"/>
    </location>
</feature>
<organism evidence="2 3">
    <name type="scientific">Oryza meyeriana var. granulata</name>
    <dbReference type="NCBI Taxonomy" id="110450"/>
    <lineage>
        <taxon>Eukaryota</taxon>
        <taxon>Viridiplantae</taxon>
        <taxon>Streptophyta</taxon>
        <taxon>Embryophyta</taxon>
        <taxon>Tracheophyta</taxon>
        <taxon>Spermatophyta</taxon>
        <taxon>Magnoliopsida</taxon>
        <taxon>Liliopsida</taxon>
        <taxon>Poales</taxon>
        <taxon>Poaceae</taxon>
        <taxon>BOP clade</taxon>
        <taxon>Oryzoideae</taxon>
        <taxon>Oryzeae</taxon>
        <taxon>Oryzinae</taxon>
        <taxon>Oryza</taxon>
        <taxon>Oryza meyeriana</taxon>
    </lineage>
</organism>
<gene>
    <name evidence="2" type="ORF">E2562_038124</name>
</gene>